<dbReference type="OrthoDB" id="413400at2759"/>
<evidence type="ECO:0000313" key="10">
    <source>
        <dbReference type="EMBL" id="CAH2355126.1"/>
    </source>
</evidence>
<dbReference type="AlphaFoldDB" id="A0A9P0QUA2"/>
<comment type="caution">
    <text evidence="10">The sequence shown here is derived from an EMBL/GenBank/DDBJ whole genome shotgun (WGS) entry which is preliminary data.</text>
</comment>
<feature type="domain" description="J" evidence="9">
    <location>
        <begin position="43"/>
        <end position="111"/>
    </location>
</feature>
<protein>
    <submittedName>
        <fullName evidence="10">ER-localized J domain-containing protein 5</fullName>
    </submittedName>
</protein>
<name>A0A9P0QUA2_9ASCO</name>
<dbReference type="PROSITE" id="PS50076">
    <property type="entry name" value="DNAJ_2"/>
    <property type="match status" value="1"/>
</dbReference>
<keyword evidence="11" id="KW-1185">Reference proteome</keyword>
<evidence type="ECO:0000256" key="6">
    <source>
        <dbReference type="SAM" id="MobiDB-lite"/>
    </source>
</evidence>
<proteinExistence type="predicted"/>
<dbReference type="Pfam" id="PF00226">
    <property type="entry name" value="DnaJ"/>
    <property type="match status" value="1"/>
</dbReference>
<dbReference type="InterPro" id="IPR001623">
    <property type="entry name" value="DnaJ_domain"/>
</dbReference>
<reference evidence="10" key="1">
    <citation type="submission" date="2022-03" db="EMBL/GenBank/DDBJ databases">
        <authorList>
            <person name="Legras J.-L."/>
            <person name="Devillers H."/>
            <person name="Grondin C."/>
        </authorList>
    </citation>
    <scope>NUCLEOTIDE SEQUENCE</scope>
    <source>
        <strain evidence="10">CLIB 1423</strain>
    </source>
</reference>
<dbReference type="GO" id="GO:0012505">
    <property type="term" value="C:endomembrane system"/>
    <property type="evidence" value="ECO:0007669"/>
    <property type="project" value="UniProtKB-SubCell"/>
</dbReference>
<dbReference type="Gene3D" id="1.10.287.110">
    <property type="entry name" value="DnaJ domain"/>
    <property type="match status" value="1"/>
</dbReference>
<evidence type="ECO:0000313" key="11">
    <source>
        <dbReference type="Proteomes" id="UP000837801"/>
    </source>
</evidence>
<keyword evidence="3 7" id="KW-1133">Transmembrane helix</keyword>
<sequence>MKFQVILFLAVLVTFVTANWSPEDYEIFSLNDKVKQDLGDETTFYSWLGLSSNKATTGEINKAYRKLSRNLHPDKAPRVHRKQAEERFQRLSLVGNILKDQSLRKRYDYFLAKGFPKWKGTGYFYSKFRPGFIFTITLLFILVSGFHYASLAINRKQDIKRIVDLKSQLKNQAWGGSLVPPSDGSDRKVFNESNGKTFIVAADGNVYLEDNSSLLVLNENSVRTVPHFKESFLFRFPSYLWNISGGKVTGSLISTELEEPVVEESIAAEDNKSKKKKKSQRGDKIELPNGKVIYGRSSGQSTRRK</sequence>
<keyword evidence="1 7" id="KW-0812">Transmembrane</keyword>
<evidence type="ECO:0000256" key="3">
    <source>
        <dbReference type="ARBA" id="ARBA00022989"/>
    </source>
</evidence>
<accession>A0A9P0QUA2</accession>
<dbReference type="InterPro" id="IPR036869">
    <property type="entry name" value="J_dom_sf"/>
</dbReference>
<dbReference type="EMBL" id="CAKXYY010000022">
    <property type="protein sequence ID" value="CAH2355126.1"/>
    <property type="molecule type" value="Genomic_DNA"/>
</dbReference>
<dbReference type="PANTHER" id="PTHR44653:SF2">
    <property type="entry name" value="DNAJ HOMOLOG SUBFAMILY C MEMBER 1"/>
    <property type="match status" value="1"/>
</dbReference>
<dbReference type="CDD" id="cd06257">
    <property type="entry name" value="DnaJ"/>
    <property type="match status" value="1"/>
</dbReference>
<dbReference type="InterPro" id="IPR052606">
    <property type="entry name" value="DnaJ_domain_protein"/>
</dbReference>
<feature type="signal peptide" evidence="8">
    <location>
        <begin position="1"/>
        <end position="18"/>
    </location>
</feature>
<evidence type="ECO:0000256" key="2">
    <source>
        <dbReference type="ARBA" id="ARBA00022729"/>
    </source>
</evidence>
<feature type="region of interest" description="Disordered" evidence="6">
    <location>
        <begin position="267"/>
        <end position="305"/>
    </location>
</feature>
<dbReference type="Proteomes" id="UP000837801">
    <property type="component" value="Unassembled WGS sequence"/>
</dbReference>
<evidence type="ECO:0000256" key="7">
    <source>
        <dbReference type="SAM" id="Phobius"/>
    </source>
</evidence>
<organism evidence="10 11">
    <name type="scientific">[Candida] railenensis</name>
    <dbReference type="NCBI Taxonomy" id="45579"/>
    <lineage>
        <taxon>Eukaryota</taxon>
        <taxon>Fungi</taxon>
        <taxon>Dikarya</taxon>
        <taxon>Ascomycota</taxon>
        <taxon>Saccharomycotina</taxon>
        <taxon>Pichiomycetes</taxon>
        <taxon>Debaryomycetaceae</taxon>
        <taxon>Kurtzmaniella</taxon>
    </lineage>
</organism>
<evidence type="ECO:0000256" key="5">
    <source>
        <dbReference type="ARBA" id="ARBA00037847"/>
    </source>
</evidence>
<evidence type="ECO:0000259" key="9">
    <source>
        <dbReference type="PROSITE" id="PS50076"/>
    </source>
</evidence>
<evidence type="ECO:0000256" key="4">
    <source>
        <dbReference type="ARBA" id="ARBA00023136"/>
    </source>
</evidence>
<keyword evidence="2 8" id="KW-0732">Signal</keyword>
<feature type="transmembrane region" description="Helical" evidence="7">
    <location>
        <begin position="132"/>
        <end position="153"/>
    </location>
</feature>
<feature type="chain" id="PRO_5040244759" evidence="8">
    <location>
        <begin position="19"/>
        <end position="305"/>
    </location>
</feature>
<evidence type="ECO:0000256" key="1">
    <source>
        <dbReference type="ARBA" id="ARBA00022692"/>
    </source>
</evidence>
<dbReference type="SMART" id="SM00271">
    <property type="entry name" value="DnaJ"/>
    <property type="match status" value="1"/>
</dbReference>
<comment type="subcellular location">
    <subcellularLocation>
        <location evidence="5">Endomembrane system</location>
        <topology evidence="5">Single-pass membrane protein</topology>
    </subcellularLocation>
</comment>
<gene>
    <name evidence="10" type="ORF">CLIB1423_22S00320</name>
</gene>
<dbReference type="SUPFAM" id="SSF46565">
    <property type="entry name" value="Chaperone J-domain"/>
    <property type="match status" value="1"/>
</dbReference>
<evidence type="ECO:0000256" key="8">
    <source>
        <dbReference type="SAM" id="SignalP"/>
    </source>
</evidence>
<dbReference type="PANTHER" id="PTHR44653">
    <property type="entry name" value="DNAJ HOMOLOG SUBFAMILY C MEMBER 1"/>
    <property type="match status" value="1"/>
</dbReference>
<keyword evidence="4 7" id="KW-0472">Membrane</keyword>